<protein>
    <submittedName>
        <fullName evidence="3">Transposase</fullName>
    </submittedName>
</protein>
<proteinExistence type="predicted"/>
<dbReference type="Proteomes" id="UP001227543">
    <property type="component" value="Unassembled WGS sequence"/>
</dbReference>
<dbReference type="RefSeq" id="XP_060372521.1">
    <property type="nucleotide sequence ID" value="XM_060532900.1"/>
</dbReference>
<dbReference type="InterPro" id="IPR009057">
    <property type="entry name" value="Homeodomain-like_sf"/>
</dbReference>
<feature type="region of interest" description="Disordered" evidence="1">
    <location>
        <begin position="81"/>
        <end position="101"/>
    </location>
</feature>
<gene>
    <name evidence="3" type="ORF">CTAM01_16908</name>
</gene>
<evidence type="ECO:0000259" key="2">
    <source>
        <dbReference type="Pfam" id="PF05225"/>
    </source>
</evidence>
<accession>A0ABQ9QH67</accession>
<dbReference type="InterPro" id="IPR007889">
    <property type="entry name" value="HTH_Psq"/>
</dbReference>
<evidence type="ECO:0000313" key="3">
    <source>
        <dbReference type="EMBL" id="KAK1470100.1"/>
    </source>
</evidence>
<feature type="non-terminal residue" evidence="3">
    <location>
        <position position="1"/>
    </location>
</feature>
<feature type="domain" description="HTH psq-type" evidence="2">
    <location>
        <begin position="55"/>
        <end position="85"/>
    </location>
</feature>
<dbReference type="EMBL" id="MLFU01000281">
    <property type="protein sequence ID" value="KAK1470100.1"/>
    <property type="molecule type" value="Genomic_DNA"/>
</dbReference>
<reference evidence="3 4" key="1">
    <citation type="submission" date="2016-10" db="EMBL/GenBank/DDBJ databases">
        <title>The genome sequence of Colletotrichum fioriniae PJ7.</title>
        <authorList>
            <person name="Baroncelli R."/>
        </authorList>
    </citation>
    <scope>NUCLEOTIDE SEQUENCE [LARGE SCALE GENOMIC DNA]</scope>
    <source>
        <strain evidence="3 4">Tom-12</strain>
    </source>
</reference>
<dbReference type="SUPFAM" id="SSF46689">
    <property type="entry name" value="Homeodomain-like"/>
    <property type="match status" value="1"/>
</dbReference>
<sequence>IRPPQKSLPATPLKSYPQFTNYHNNCNYRPNAFMFGTHVLYYTMVSYTENEVIRTLEAIRGGTSVKRASIEFGVPRTTLRNRRRGQQARAIAFADQQRLPP</sequence>
<evidence type="ECO:0000256" key="1">
    <source>
        <dbReference type="SAM" id="MobiDB-lite"/>
    </source>
</evidence>
<comment type="caution">
    <text evidence="3">The sequence shown here is derived from an EMBL/GenBank/DDBJ whole genome shotgun (WGS) entry which is preliminary data.</text>
</comment>
<keyword evidence="4" id="KW-1185">Reference proteome</keyword>
<dbReference type="Pfam" id="PF05225">
    <property type="entry name" value="HTH_psq"/>
    <property type="match status" value="1"/>
</dbReference>
<organism evidence="3 4">
    <name type="scientific">Colletotrichum tamarilloi</name>
    <dbReference type="NCBI Taxonomy" id="1209934"/>
    <lineage>
        <taxon>Eukaryota</taxon>
        <taxon>Fungi</taxon>
        <taxon>Dikarya</taxon>
        <taxon>Ascomycota</taxon>
        <taxon>Pezizomycotina</taxon>
        <taxon>Sordariomycetes</taxon>
        <taxon>Hypocreomycetidae</taxon>
        <taxon>Glomerellales</taxon>
        <taxon>Glomerellaceae</taxon>
        <taxon>Colletotrichum</taxon>
        <taxon>Colletotrichum acutatum species complex</taxon>
    </lineage>
</organism>
<dbReference type="Gene3D" id="1.10.10.60">
    <property type="entry name" value="Homeodomain-like"/>
    <property type="match status" value="1"/>
</dbReference>
<evidence type="ECO:0000313" key="4">
    <source>
        <dbReference type="Proteomes" id="UP001227543"/>
    </source>
</evidence>
<name>A0ABQ9QH67_9PEZI</name>
<dbReference type="GeneID" id="85417138"/>